<dbReference type="FunFam" id="1.20.1560.10:FF:000066">
    <property type="entry name" value="ABC multidrug transporter (Eurofung)"/>
    <property type="match status" value="1"/>
</dbReference>
<feature type="transmembrane region" description="Helical" evidence="10">
    <location>
        <begin position="875"/>
        <end position="908"/>
    </location>
</feature>
<feature type="transmembrane region" description="Helical" evidence="10">
    <location>
        <begin position="38"/>
        <end position="56"/>
    </location>
</feature>
<evidence type="ECO:0000256" key="4">
    <source>
        <dbReference type="ARBA" id="ARBA00022692"/>
    </source>
</evidence>
<name>B6QR12_TALMQ</name>
<dbReference type="CDD" id="cd18579">
    <property type="entry name" value="ABC_6TM_ABCC_D1"/>
    <property type="match status" value="1"/>
</dbReference>
<feature type="transmembrane region" description="Helical" evidence="10">
    <location>
        <begin position="1024"/>
        <end position="1044"/>
    </location>
</feature>
<evidence type="ECO:0000256" key="6">
    <source>
        <dbReference type="ARBA" id="ARBA00022840"/>
    </source>
</evidence>
<dbReference type="SUPFAM" id="SSF90123">
    <property type="entry name" value="ABC transporter transmembrane region"/>
    <property type="match status" value="2"/>
</dbReference>
<dbReference type="InterPro" id="IPR050173">
    <property type="entry name" value="ABC_transporter_C-like"/>
</dbReference>
<dbReference type="EMBL" id="DS995904">
    <property type="protein sequence ID" value="EEA20740.1"/>
    <property type="molecule type" value="Genomic_DNA"/>
</dbReference>
<dbReference type="InterPro" id="IPR027417">
    <property type="entry name" value="P-loop_NTPase"/>
</dbReference>
<dbReference type="GO" id="GO:0016887">
    <property type="term" value="F:ATP hydrolysis activity"/>
    <property type="evidence" value="ECO:0007669"/>
    <property type="project" value="InterPro"/>
</dbReference>
<feature type="domain" description="ABC transmembrane type-1" evidence="12">
    <location>
        <begin position="284"/>
        <end position="485"/>
    </location>
</feature>
<dbReference type="FunFam" id="3.40.50.300:FF:000838">
    <property type="entry name" value="ABC multidrug transporter (Eurofung)"/>
    <property type="match status" value="1"/>
</dbReference>
<dbReference type="PANTHER" id="PTHR24223:SF399">
    <property type="entry name" value="ABC TRANSPORTER ATNG"/>
    <property type="match status" value="1"/>
</dbReference>
<dbReference type="VEuPathDB" id="FungiDB:PMAA_045630"/>
<dbReference type="InterPro" id="IPR044726">
    <property type="entry name" value="ABCC_6TM_D2"/>
</dbReference>
<feature type="transmembrane region" description="Helical" evidence="10">
    <location>
        <begin position="76"/>
        <end position="93"/>
    </location>
</feature>
<feature type="transmembrane region" description="Helical" evidence="10">
    <location>
        <begin position="99"/>
        <end position="121"/>
    </location>
</feature>
<dbReference type="Gene3D" id="1.20.1560.10">
    <property type="entry name" value="ABC transporter type 1, transmembrane domain"/>
    <property type="match status" value="2"/>
</dbReference>
<dbReference type="GO" id="GO:0140359">
    <property type="term" value="F:ABC-type transporter activity"/>
    <property type="evidence" value="ECO:0007669"/>
    <property type="project" value="InterPro"/>
</dbReference>
<keyword evidence="9" id="KW-0325">Glycoprotein</keyword>
<accession>B6QR12</accession>
<comment type="subcellular location">
    <subcellularLocation>
        <location evidence="1">Cell membrane</location>
        <topology evidence="1">Multi-pass membrane protein</topology>
    </subcellularLocation>
</comment>
<reference evidence="14" key="1">
    <citation type="journal article" date="2015" name="Genome Announc.">
        <title>Genome sequence of the AIDS-associated pathogen Penicillium marneffei (ATCC18224) and its near taxonomic relative Talaromyces stipitatus (ATCC10500).</title>
        <authorList>
            <person name="Nierman W.C."/>
            <person name="Fedorova-Abrams N.D."/>
            <person name="Andrianopoulos A."/>
        </authorList>
    </citation>
    <scope>NUCLEOTIDE SEQUENCE [LARGE SCALE GENOMIC DNA]</scope>
    <source>
        <strain evidence="14">ATCC 18224 / CBS 334.59 / QM 7333</strain>
    </source>
</reference>
<dbReference type="CDD" id="cd03244">
    <property type="entry name" value="ABCC_MRP_domain2"/>
    <property type="match status" value="1"/>
</dbReference>
<dbReference type="InterPro" id="IPR017871">
    <property type="entry name" value="ABC_transporter-like_CS"/>
</dbReference>
<gene>
    <name evidence="13" type="ORF">PMAA_045630</name>
</gene>
<dbReference type="Pfam" id="PF00005">
    <property type="entry name" value="ABC_tran"/>
    <property type="match status" value="2"/>
</dbReference>
<dbReference type="PROSITE" id="PS50893">
    <property type="entry name" value="ABC_TRANSPORTER_2"/>
    <property type="match status" value="2"/>
</dbReference>
<organism evidence="13 14">
    <name type="scientific">Talaromyces marneffei (strain ATCC 18224 / CBS 334.59 / QM 7333)</name>
    <name type="common">Penicillium marneffei</name>
    <dbReference type="NCBI Taxonomy" id="441960"/>
    <lineage>
        <taxon>Eukaryota</taxon>
        <taxon>Fungi</taxon>
        <taxon>Dikarya</taxon>
        <taxon>Ascomycota</taxon>
        <taxon>Pezizomycotina</taxon>
        <taxon>Eurotiomycetes</taxon>
        <taxon>Eurotiomycetidae</taxon>
        <taxon>Eurotiales</taxon>
        <taxon>Trichocomaceae</taxon>
        <taxon>Talaromyces</taxon>
        <taxon>Talaromyces sect. Talaromyces</taxon>
    </lineage>
</organism>
<keyword evidence="2" id="KW-0813">Transport</keyword>
<keyword evidence="7 10" id="KW-1133">Transmembrane helix</keyword>
<feature type="transmembrane region" description="Helical" evidence="10">
    <location>
        <begin position="404"/>
        <end position="428"/>
    </location>
</feature>
<keyword evidence="8 10" id="KW-0472">Membrane</keyword>
<evidence type="ECO:0000313" key="13">
    <source>
        <dbReference type="EMBL" id="EEA20740.1"/>
    </source>
</evidence>
<dbReference type="InterPro" id="IPR003593">
    <property type="entry name" value="AAA+_ATPase"/>
</dbReference>
<evidence type="ECO:0000256" key="2">
    <source>
        <dbReference type="ARBA" id="ARBA00022448"/>
    </source>
</evidence>
<evidence type="ECO:0000256" key="9">
    <source>
        <dbReference type="ARBA" id="ARBA00023180"/>
    </source>
</evidence>
<keyword evidence="4 10" id="KW-0812">Transmembrane</keyword>
<feature type="transmembrane region" description="Helical" evidence="10">
    <location>
        <begin position="995"/>
        <end position="1018"/>
    </location>
</feature>
<dbReference type="Pfam" id="PF24357">
    <property type="entry name" value="TMD0_ABC"/>
    <property type="match status" value="1"/>
</dbReference>
<dbReference type="SUPFAM" id="SSF52540">
    <property type="entry name" value="P-loop containing nucleoside triphosphate hydrolases"/>
    <property type="match status" value="2"/>
</dbReference>
<dbReference type="OrthoDB" id="6500128at2759"/>
<protein>
    <submittedName>
        <fullName evidence="13">Multidrug resistance-associated protein, putative</fullName>
    </submittedName>
</protein>
<evidence type="ECO:0000256" key="3">
    <source>
        <dbReference type="ARBA" id="ARBA00022475"/>
    </source>
</evidence>
<dbReference type="PROSITE" id="PS50929">
    <property type="entry name" value="ABC_TM1F"/>
    <property type="match status" value="2"/>
</dbReference>
<feature type="transmembrane region" description="Helical" evidence="10">
    <location>
        <begin position="928"/>
        <end position="951"/>
    </location>
</feature>
<feature type="domain" description="ABC transmembrane type-1" evidence="12">
    <location>
        <begin position="887"/>
        <end position="1166"/>
    </location>
</feature>
<dbReference type="InterPro" id="IPR011527">
    <property type="entry name" value="ABC1_TM_dom"/>
</dbReference>
<dbReference type="PANTHER" id="PTHR24223">
    <property type="entry name" value="ATP-BINDING CASSETTE SUB-FAMILY C"/>
    <property type="match status" value="1"/>
</dbReference>
<dbReference type="Gene3D" id="3.40.50.300">
    <property type="entry name" value="P-loop containing nucleotide triphosphate hydrolases"/>
    <property type="match status" value="2"/>
</dbReference>
<dbReference type="PhylomeDB" id="B6QR12"/>
<evidence type="ECO:0000256" key="5">
    <source>
        <dbReference type="ARBA" id="ARBA00022741"/>
    </source>
</evidence>
<feature type="domain" description="ABC transporter" evidence="11">
    <location>
        <begin position="601"/>
        <end position="836"/>
    </location>
</feature>
<keyword evidence="6" id="KW-0067">ATP-binding</keyword>
<evidence type="ECO:0000256" key="7">
    <source>
        <dbReference type="ARBA" id="ARBA00022989"/>
    </source>
</evidence>
<dbReference type="InterPro" id="IPR056227">
    <property type="entry name" value="TMD0_ABC"/>
</dbReference>
<dbReference type="InterPro" id="IPR003439">
    <property type="entry name" value="ABC_transporter-like_ATP-bd"/>
</dbReference>
<keyword evidence="5" id="KW-0547">Nucleotide-binding</keyword>
<evidence type="ECO:0000259" key="11">
    <source>
        <dbReference type="PROSITE" id="PS50893"/>
    </source>
</evidence>
<dbReference type="CDD" id="cd18580">
    <property type="entry name" value="ABC_6TM_ABCC_D2"/>
    <property type="match status" value="1"/>
</dbReference>
<dbReference type="SMART" id="SM00382">
    <property type="entry name" value="AAA"/>
    <property type="match status" value="2"/>
</dbReference>
<dbReference type="GO" id="GO:0005524">
    <property type="term" value="F:ATP binding"/>
    <property type="evidence" value="ECO:0007669"/>
    <property type="project" value="UniProtKB-KW"/>
</dbReference>
<proteinExistence type="predicted"/>
<dbReference type="PROSITE" id="PS00211">
    <property type="entry name" value="ABC_TRANSPORTER_1"/>
    <property type="match status" value="2"/>
</dbReference>
<feature type="domain" description="ABC transporter" evidence="11">
    <location>
        <begin position="1203"/>
        <end position="1436"/>
    </location>
</feature>
<evidence type="ECO:0000256" key="10">
    <source>
        <dbReference type="SAM" id="Phobius"/>
    </source>
</evidence>
<feature type="transmembrane region" description="Helical" evidence="10">
    <location>
        <begin position="311"/>
        <end position="328"/>
    </location>
</feature>
<evidence type="ECO:0000313" key="14">
    <source>
        <dbReference type="Proteomes" id="UP000001294"/>
    </source>
</evidence>
<dbReference type="InterPro" id="IPR044746">
    <property type="entry name" value="ABCC_6TM_D1"/>
</dbReference>
<dbReference type="GO" id="GO:0005886">
    <property type="term" value="C:plasma membrane"/>
    <property type="evidence" value="ECO:0007669"/>
    <property type="project" value="UniProtKB-SubCell"/>
</dbReference>
<dbReference type="Proteomes" id="UP000001294">
    <property type="component" value="Unassembled WGS sequence"/>
</dbReference>
<dbReference type="HOGENOM" id="CLU_000604_27_5_1"/>
<keyword evidence="14" id="KW-1185">Reference proteome</keyword>
<feature type="transmembrane region" description="Helical" evidence="10">
    <location>
        <begin position="1108"/>
        <end position="1129"/>
    </location>
</feature>
<evidence type="ECO:0000256" key="8">
    <source>
        <dbReference type="ARBA" id="ARBA00023136"/>
    </source>
</evidence>
<keyword evidence="3" id="KW-1003">Cell membrane</keyword>
<sequence>MPVLGYSDACRDTTFGPAVPPISECRGGFDFTVTFEESIFSIGPTCILLILFPWRFISLQRKTLKTKNSWTHGLKLIEFAVLAALQATLIALFSMQHTAYRLLVVASTVLQLFAAISLGLLSHWEHRNTVRPSLLISTYLLLSCVLDAARARTQALIPGQTTVSSVLIGTIAVKGLALITEARDKTDILLADFSSSSSELRSNIFSRALFLWLNPLLLMGFRDVISSQDLPAIHEKLSSEKLVARVQSNWKKCNQNKRHALMIQLLSSFPSELFFIFMSRTMEVGLNIVYPFLVQKAVTFLDTPTTTINDGYGLLGGFFCVSVGIALVSPWSYHMTFRLMIMTRGALIPMIYSKLLQTKVKPADQSAALTLMTTDVEKIVETFWRLILDPWSCILQLGICVYLLYLQLGAVCCVPIIVIFVCFGLVAVASRRVPEYQNTWFKAVESRVNLTSHTISSMQSVKLLGISRIMETTIQKKRKQEIQVSQDFRFNNCLALTACTIHFSFSQPQSPAVLSPLLTFATYAIVKLLSHQGQFDVSKAVTSLSILSLMNTPARRLLFAIPFGLQAVGSFDRIQNFLQDEQNSPFQSRSNGQGDIRFQEKKSEENSKSNLNAAANQYQYTPPIFSLQDIRLPRGSFTVITGPIGCGKSTFLKCLLSETAFVQGTAPTSPENIAYCNQTPWIHDGTIRDNIVGESKFDLSWYKHVIRSCELELDLGRITGGDSSMVGSRGLRLSGGQRQRISIARALYAKKDIAIFDDVTSALDARTLRAVSNRVFGKDGVLRSKGTTVVLATHAVQLLQSADQVMLMNKIGEIIDCGPYEILSQRQLLGERQESVLESDELMRPMEEVNLGEYQTQLDTRISDMRRQRGDWRSYIFYIGSMGSFNFALFLLGAIIYVVFYAFFQIWITWWAEDTAGRHTLGYWLGLYATWGVLITLALLFTPLFFFYYMVPKSSEKLHSELLAAALRAPMLFISKLDTGSLVNRFSQDIRLSDWQLPVTIVLTLFEFLGCIASVGIAVSSVKYVAIGIPLLGSVLYFLQRFYLRTSRQLRLLEIESKAPLVSLFIDTIQGLATIRAFGWSQAFVQKSLSLLDVSQKPFYLLFSVQRWLLLVLSLVVAALEVLVMGIAIPLRTSVNAGLVGLAIVQVMTLSELMNDLIAQWTEMEACLGAVTRISRFIKETPREGRTDETSSLFDEWPSSGAVTLVNVSASYEPQGNQALSDISLSIKPGEHVGICGRTGSGKSSLVSTLLRLLECSQGHILIDGVDISTLDPNLVRSRLNLITQEPFLYEGSVRENATPWQHDTVSDESIIDVLTRVDLWDKIKSLGGLDAPFKENLISHGQQQLFCLARALLRESNILILDEPTSHIDPATDATIQRIIREDFQNRTVIMIAHRLQSLVDFDRVFVLDSGHLVEDGPPMTLLKDESSAFAALYCASGGQYHNPKSDLG</sequence>
<dbReference type="InterPro" id="IPR036640">
    <property type="entry name" value="ABC1_TM_sf"/>
</dbReference>
<evidence type="ECO:0000256" key="1">
    <source>
        <dbReference type="ARBA" id="ARBA00004651"/>
    </source>
</evidence>
<evidence type="ECO:0000259" key="12">
    <source>
        <dbReference type="PROSITE" id="PS50929"/>
    </source>
</evidence>
<dbReference type="Pfam" id="PF00664">
    <property type="entry name" value="ABC_membrane"/>
    <property type="match status" value="2"/>
</dbReference>